<evidence type="ECO:0000313" key="3">
    <source>
        <dbReference type="Proteomes" id="UP000005408"/>
    </source>
</evidence>
<keyword evidence="1" id="KW-0732">Signal</keyword>
<organism evidence="2 3">
    <name type="scientific">Magallana gigas</name>
    <name type="common">Pacific oyster</name>
    <name type="synonym">Crassostrea gigas</name>
    <dbReference type="NCBI Taxonomy" id="29159"/>
    <lineage>
        <taxon>Eukaryota</taxon>
        <taxon>Metazoa</taxon>
        <taxon>Spiralia</taxon>
        <taxon>Lophotrochozoa</taxon>
        <taxon>Mollusca</taxon>
        <taxon>Bivalvia</taxon>
        <taxon>Autobranchia</taxon>
        <taxon>Pteriomorphia</taxon>
        <taxon>Ostreida</taxon>
        <taxon>Ostreoidea</taxon>
        <taxon>Ostreidae</taxon>
        <taxon>Magallana</taxon>
    </lineage>
</organism>
<keyword evidence="3" id="KW-1185">Reference proteome</keyword>
<accession>A0A8W8NFC4</accession>
<dbReference type="KEGG" id="crg:105347386"/>
<dbReference type="AlphaFoldDB" id="A0A8W8NFC4"/>
<proteinExistence type="predicted"/>
<feature type="signal peptide" evidence="1">
    <location>
        <begin position="1"/>
        <end position="17"/>
    </location>
</feature>
<name>A0A8W8NFC4_MAGGI</name>
<sequence length="86" mass="9546">MKAVAVLLVFLIGYVYSESCTNSVSECQHTSCDSSSELHCVDGLCTCTTPTNMACRTQQDCLNIADWDCPANRRHCIDNVCRCSRF</sequence>
<feature type="chain" id="PRO_5036448495" description="EB domain-containing protein" evidence="1">
    <location>
        <begin position="18"/>
        <end position="86"/>
    </location>
</feature>
<dbReference type="EnsemblMetazoa" id="G6704.1">
    <property type="protein sequence ID" value="G6704.1:cds"/>
    <property type="gene ID" value="G6704"/>
</dbReference>
<dbReference type="OrthoDB" id="6040679at2759"/>
<dbReference type="Proteomes" id="UP000005408">
    <property type="component" value="Unassembled WGS sequence"/>
</dbReference>
<dbReference type="GeneID" id="105347386"/>
<protein>
    <recommendedName>
        <fullName evidence="4">EB domain-containing protein</fullName>
    </recommendedName>
</protein>
<evidence type="ECO:0000256" key="1">
    <source>
        <dbReference type="SAM" id="SignalP"/>
    </source>
</evidence>
<evidence type="ECO:0000313" key="2">
    <source>
        <dbReference type="EnsemblMetazoa" id="G6704.1:cds"/>
    </source>
</evidence>
<reference evidence="2" key="1">
    <citation type="submission" date="2022-08" db="UniProtKB">
        <authorList>
            <consortium name="EnsemblMetazoa"/>
        </authorList>
    </citation>
    <scope>IDENTIFICATION</scope>
    <source>
        <strain evidence="2">05x7-T-G4-1.051#20</strain>
    </source>
</reference>
<evidence type="ECO:0008006" key="4">
    <source>
        <dbReference type="Google" id="ProtNLM"/>
    </source>
</evidence>
<dbReference type="OMA" id="HSECKHT"/>